<proteinExistence type="predicted"/>
<dbReference type="Pfam" id="PF13607">
    <property type="entry name" value="Succ_CoA_lig"/>
    <property type="match status" value="1"/>
</dbReference>
<dbReference type="GO" id="GO:0046872">
    <property type="term" value="F:metal ion binding"/>
    <property type="evidence" value="ECO:0007669"/>
    <property type="project" value="InterPro"/>
</dbReference>
<sequence>MGASGNAGKAGYAMVSSLANFPGPVYAINPRAAAVGESILNLETKASVAELKGQVDLAVLTVPAQMVPEALEQCGEAGVTAAVICAGGFSESGDEGSALQQQAVHVATTHGIRLLGPNTSGFMNPRLGLFANFMPSVTTLSPGPVAVVAQSGGVNLALAFMLDHAGIGTSLSVGLGNGADVGFVEVLDHLANDPETTAVALHVEGVADGAALMDAVLRVSTRKPVIAIKVGKNDVGDFAKSHTGALTGSYEVTRAALSQAGAVVVDSLAELVDAVTALSTIRLQPHPGPGAAVITGQAGPGLILADALAEAGVPMPALHSETTAQLQQLLPALTYQRNPVDTGRPGGSFPAVARAVSEDPSIALTAVYALDEPGAFDPVAALGPLSGHVMFASGGPKNVLIQQRERLRELRIPMFHSPDALAHGVAAVVKDAQLQFAASQWPVRPAFGRGAILGSTLDESEGKRLIAEAGVQIPAGRTAANRQEAHAALEDLGGPLVVKVLDAAILHKADVGGVHTNIRTPDQLDVALDVIDRIPNRSSGRYLLERQAGYGVELIVGGVRDAAFGPVVALSLGGTDVEISNVSPQLRVAPLSRPAAIDMVLGLPPALLAGHRGSPPIDPEAVADILLAVSELLMTYSDITEVDLNPVRITAEGSIVLDALIICELQH</sequence>
<dbReference type="PROSITE" id="PS50975">
    <property type="entry name" value="ATP_GRASP"/>
    <property type="match status" value="1"/>
</dbReference>
<dbReference type="Gene3D" id="3.30.470.20">
    <property type="entry name" value="ATP-grasp fold, B domain"/>
    <property type="match status" value="1"/>
</dbReference>
<evidence type="ECO:0000256" key="4">
    <source>
        <dbReference type="PROSITE-ProRule" id="PRU00409"/>
    </source>
</evidence>
<keyword evidence="2 4" id="KW-0547">Nucleotide-binding</keyword>
<dbReference type="GO" id="GO:0016874">
    <property type="term" value="F:ligase activity"/>
    <property type="evidence" value="ECO:0007669"/>
    <property type="project" value="UniProtKB-KW"/>
</dbReference>
<dbReference type="SMART" id="SM00881">
    <property type="entry name" value="CoA_binding"/>
    <property type="match status" value="1"/>
</dbReference>
<dbReference type="Gene3D" id="3.30.1490.20">
    <property type="entry name" value="ATP-grasp fold, A domain"/>
    <property type="match status" value="1"/>
</dbReference>
<dbReference type="EMBL" id="AOCK01000014">
    <property type="protein sequence ID" value="EMQ96717.1"/>
    <property type="molecule type" value="Genomic_DNA"/>
</dbReference>
<comment type="caution">
    <text evidence="6">The sequence shown here is derived from an EMBL/GenBank/DDBJ whole genome shotgun (WGS) entry which is preliminary data.</text>
</comment>
<protein>
    <submittedName>
        <fullName evidence="6">CoA-binding domain-containing protein</fullName>
    </submittedName>
</protein>
<dbReference type="InterPro" id="IPR016102">
    <property type="entry name" value="Succinyl-CoA_synth-like"/>
</dbReference>
<dbReference type="Pfam" id="PF13549">
    <property type="entry name" value="ATP-grasp_5"/>
    <property type="match status" value="1"/>
</dbReference>
<dbReference type="PANTHER" id="PTHR43334">
    <property type="entry name" value="ACETATE--COA LIGASE [ADP-FORMING]"/>
    <property type="match status" value="1"/>
</dbReference>
<dbReference type="Gene3D" id="3.40.50.261">
    <property type="entry name" value="Succinyl-CoA synthetase domains"/>
    <property type="match status" value="2"/>
</dbReference>
<keyword evidence="7" id="KW-1185">Reference proteome</keyword>
<evidence type="ECO:0000256" key="2">
    <source>
        <dbReference type="ARBA" id="ARBA00022741"/>
    </source>
</evidence>
<dbReference type="Pfam" id="PF13380">
    <property type="entry name" value="CoA_binding_2"/>
    <property type="match status" value="1"/>
</dbReference>
<dbReference type="InterPro" id="IPR013815">
    <property type="entry name" value="ATP_grasp_subdomain_1"/>
</dbReference>
<evidence type="ECO:0000313" key="6">
    <source>
        <dbReference type="EMBL" id="EMQ96717.1"/>
    </source>
</evidence>
<evidence type="ECO:0000256" key="1">
    <source>
        <dbReference type="ARBA" id="ARBA00022598"/>
    </source>
</evidence>
<gene>
    <name evidence="6" type="ORF">ADIAG_03854</name>
</gene>
<dbReference type="SUPFAM" id="SSF51735">
    <property type="entry name" value="NAD(P)-binding Rossmann-fold domains"/>
    <property type="match status" value="1"/>
</dbReference>
<organism evidence="6 7">
    <name type="scientific">Paeniglutamicibacter gangotriensis Lz1y</name>
    <dbReference type="NCBI Taxonomy" id="1276920"/>
    <lineage>
        <taxon>Bacteria</taxon>
        <taxon>Bacillati</taxon>
        <taxon>Actinomycetota</taxon>
        <taxon>Actinomycetes</taxon>
        <taxon>Micrococcales</taxon>
        <taxon>Micrococcaceae</taxon>
        <taxon>Paeniglutamicibacter</taxon>
    </lineage>
</organism>
<keyword evidence="1" id="KW-0436">Ligase</keyword>
<dbReference type="Gene3D" id="3.40.50.720">
    <property type="entry name" value="NAD(P)-binding Rossmann-like Domain"/>
    <property type="match status" value="1"/>
</dbReference>
<dbReference type="GO" id="GO:0005524">
    <property type="term" value="F:ATP binding"/>
    <property type="evidence" value="ECO:0007669"/>
    <property type="project" value="UniProtKB-UniRule"/>
</dbReference>
<dbReference type="InterPro" id="IPR011761">
    <property type="entry name" value="ATP-grasp"/>
</dbReference>
<dbReference type="InterPro" id="IPR032875">
    <property type="entry name" value="Succ_CoA_lig_flav_dom"/>
</dbReference>
<dbReference type="PATRIC" id="fig|1276920.7.peg.3853"/>
<evidence type="ECO:0000313" key="7">
    <source>
        <dbReference type="Proteomes" id="UP000012015"/>
    </source>
</evidence>
<name>M7MK84_9MICC</name>
<dbReference type="PANTHER" id="PTHR43334:SF1">
    <property type="entry name" value="3-HYDROXYPROPIONATE--COA LIGASE [ADP-FORMING]"/>
    <property type="match status" value="1"/>
</dbReference>
<dbReference type="STRING" id="1276920.ADIAG_03854"/>
<dbReference type="AlphaFoldDB" id="M7MK84"/>
<dbReference type="InterPro" id="IPR003781">
    <property type="entry name" value="CoA-bd"/>
</dbReference>
<keyword evidence="3 4" id="KW-0067">ATP-binding</keyword>
<accession>M7MK84</accession>
<evidence type="ECO:0000259" key="5">
    <source>
        <dbReference type="PROSITE" id="PS50975"/>
    </source>
</evidence>
<dbReference type="SUPFAM" id="SSF52210">
    <property type="entry name" value="Succinyl-CoA synthetase domains"/>
    <property type="match status" value="2"/>
</dbReference>
<dbReference type="Proteomes" id="UP000012015">
    <property type="component" value="Unassembled WGS sequence"/>
</dbReference>
<dbReference type="InterPro" id="IPR051538">
    <property type="entry name" value="Acyl-CoA_Synth/Transferase"/>
</dbReference>
<dbReference type="eggNOG" id="COG0045">
    <property type="taxonomic scope" value="Bacteria"/>
</dbReference>
<evidence type="ECO:0000256" key="3">
    <source>
        <dbReference type="ARBA" id="ARBA00022840"/>
    </source>
</evidence>
<dbReference type="InterPro" id="IPR036291">
    <property type="entry name" value="NAD(P)-bd_dom_sf"/>
</dbReference>
<dbReference type="eggNOG" id="COG1042">
    <property type="taxonomic scope" value="Bacteria"/>
</dbReference>
<reference evidence="6 7" key="1">
    <citation type="journal article" date="2013" name="Genome Announc.">
        <title>Draft Genome Sequence of Arthrobacter gangotriensis Strain Lz1yT, Isolated from a Penguin Rookery Soil Sample Collected in Antarctica, near the Indian Station Dakshin Gangotri.</title>
        <authorList>
            <person name="Shivaji S."/>
            <person name="Ara S."/>
            <person name="Bandi S."/>
            <person name="Singh A."/>
            <person name="Kumar Pinnaka A."/>
        </authorList>
    </citation>
    <scope>NUCLEOTIDE SEQUENCE [LARGE SCALE GENOMIC DNA]</scope>
    <source>
        <strain evidence="6 7">Lz1y</strain>
    </source>
</reference>
<feature type="domain" description="ATP-grasp" evidence="5">
    <location>
        <begin position="463"/>
        <end position="499"/>
    </location>
</feature>
<dbReference type="SUPFAM" id="SSF56059">
    <property type="entry name" value="Glutathione synthetase ATP-binding domain-like"/>
    <property type="match status" value="1"/>
</dbReference>